<feature type="chain" id="PRO_5034485596" evidence="5">
    <location>
        <begin position="17"/>
        <end position="725"/>
    </location>
</feature>
<keyword evidence="8" id="KW-1185">Reference proteome</keyword>
<dbReference type="Gene3D" id="6.10.140.2220">
    <property type="match status" value="1"/>
</dbReference>
<dbReference type="OrthoDB" id="3064659at2759"/>
<feature type="signal peptide" evidence="5">
    <location>
        <begin position="1"/>
        <end position="16"/>
    </location>
</feature>
<keyword evidence="5" id="KW-0732">Signal</keyword>
<evidence type="ECO:0000256" key="1">
    <source>
        <dbReference type="ARBA" id="ARBA00022723"/>
    </source>
</evidence>
<accession>A0A8H6S640</accession>
<dbReference type="Proteomes" id="UP000613580">
    <property type="component" value="Unassembled WGS sequence"/>
</dbReference>
<evidence type="ECO:0000259" key="6">
    <source>
        <dbReference type="PROSITE" id="PS50865"/>
    </source>
</evidence>
<reference evidence="7" key="1">
    <citation type="submission" date="2020-05" db="EMBL/GenBank/DDBJ databases">
        <title>Mycena genomes resolve the evolution of fungal bioluminescence.</title>
        <authorList>
            <person name="Tsai I.J."/>
        </authorList>
    </citation>
    <scope>NUCLEOTIDE SEQUENCE</scope>
    <source>
        <strain evidence="7">110903Hualien_Pintung</strain>
    </source>
</reference>
<comment type="caution">
    <text evidence="7">The sequence shown here is derived from an EMBL/GenBank/DDBJ whole genome shotgun (WGS) entry which is preliminary data.</text>
</comment>
<evidence type="ECO:0000313" key="8">
    <source>
        <dbReference type="Proteomes" id="UP000613580"/>
    </source>
</evidence>
<dbReference type="PROSITE" id="PS50865">
    <property type="entry name" value="ZF_MYND_2"/>
    <property type="match status" value="1"/>
</dbReference>
<dbReference type="EMBL" id="JACAZE010000020">
    <property type="protein sequence ID" value="KAF7293795.1"/>
    <property type="molecule type" value="Genomic_DNA"/>
</dbReference>
<dbReference type="AlphaFoldDB" id="A0A8H6S640"/>
<evidence type="ECO:0000256" key="5">
    <source>
        <dbReference type="SAM" id="SignalP"/>
    </source>
</evidence>
<organism evidence="7 8">
    <name type="scientific">Mycena chlorophos</name>
    <name type="common">Agaric fungus</name>
    <name type="synonym">Agaricus chlorophos</name>
    <dbReference type="NCBI Taxonomy" id="658473"/>
    <lineage>
        <taxon>Eukaryota</taxon>
        <taxon>Fungi</taxon>
        <taxon>Dikarya</taxon>
        <taxon>Basidiomycota</taxon>
        <taxon>Agaricomycotina</taxon>
        <taxon>Agaricomycetes</taxon>
        <taxon>Agaricomycetidae</taxon>
        <taxon>Agaricales</taxon>
        <taxon>Marasmiineae</taxon>
        <taxon>Mycenaceae</taxon>
        <taxon>Mycena</taxon>
    </lineage>
</organism>
<evidence type="ECO:0000313" key="7">
    <source>
        <dbReference type="EMBL" id="KAF7293795.1"/>
    </source>
</evidence>
<keyword evidence="1" id="KW-0479">Metal-binding</keyword>
<feature type="domain" description="MYND-type" evidence="6">
    <location>
        <begin position="522"/>
        <end position="559"/>
    </location>
</feature>
<sequence length="725" mass="81845">MVWLFGLSSILKRISAEAANLPFQCACRVQDASDPGVTRCHLPSTELQVHSWALILALNLDKHSLRAMGRSKNILQSPLTLKDSKARLRGLVCVKLRVTALKYGRKLYLYRKLDRKWLFGRTLTATSSEISRCDACHRPGGSRPPYLVPVYFAALDPAKIPALRLFENWNDATSAETFPVRLQVALALACFEGFPPLCARSEVVPPAALVDLWKRVWPWIEFFDSANDQLTRLIKSPATLSALPLLHTLWLRLTNDDIKKRTPGPRAVIARLWRHVLFDQNRSSLDLVLVCELIDGSQMGSSHNNAPPLDEFVAGAGGTWDDFAQLLIAHLKLSTPSRAVTQNENGPRRFVALRFVLSNGFSSYEALQEALTHRRYGRVLTQTLRSLPSSLEPSDFSRFLPDAFRTLSLVFLYTQRRSLARQSLRGGLIPLIIEYGRHDAIPDLMEPIETMLTEDLPAFTVYPEFLRRLHVQMEEYAPVVAENPFRNEDIGEAWGYLKDLVEERLVVLDGADKRRPCHNIRCPNIGEAICDDRCADCQTAYYCSRRCQRQDWRHHKLICEELWRIRREDGGDTEGCSLADEAFFRALLDEQYAVDQPDIFTQLLPLLRAAYSDAALNAGDELPVPLIKFDFSAGECEVTASLVSQPMEIIGSCHLSEARRRGGTMWLHAMGVGVEDTVHWRVFPLWCATSEVADRLERLARMPASAEADRAAIEEMVDLDIGESH</sequence>
<dbReference type="SUPFAM" id="SSF144232">
    <property type="entry name" value="HIT/MYND zinc finger-like"/>
    <property type="match status" value="1"/>
</dbReference>
<keyword evidence="2 4" id="KW-0863">Zinc-finger</keyword>
<evidence type="ECO:0000256" key="3">
    <source>
        <dbReference type="ARBA" id="ARBA00022833"/>
    </source>
</evidence>
<evidence type="ECO:0000256" key="4">
    <source>
        <dbReference type="PROSITE-ProRule" id="PRU00134"/>
    </source>
</evidence>
<gene>
    <name evidence="7" type="ORF">HMN09_01175200</name>
</gene>
<protein>
    <submittedName>
        <fullName evidence="7">MYND-type domain-containing protein</fullName>
    </submittedName>
</protein>
<dbReference type="Pfam" id="PF01753">
    <property type="entry name" value="zf-MYND"/>
    <property type="match status" value="1"/>
</dbReference>
<dbReference type="InterPro" id="IPR002893">
    <property type="entry name" value="Znf_MYND"/>
</dbReference>
<dbReference type="GO" id="GO:0008270">
    <property type="term" value="F:zinc ion binding"/>
    <property type="evidence" value="ECO:0007669"/>
    <property type="project" value="UniProtKB-KW"/>
</dbReference>
<evidence type="ECO:0000256" key="2">
    <source>
        <dbReference type="ARBA" id="ARBA00022771"/>
    </source>
</evidence>
<keyword evidence="3" id="KW-0862">Zinc</keyword>
<name>A0A8H6S640_MYCCL</name>
<proteinExistence type="predicted"/>